<evidence type="ECO:0000259" key="4">
    <source>
        <dbReference type="Pfam" id="PF02746"/>
    </source>
</evidence>
<dbReference type="SUPFAM" id="SSF54826">
    <property type="entry name" value="Enolase N-terminal domain-like"/>
    <property type="match status" value="1"/>
</dbReference>
<keyword evidence="2" id="KW-0479">Metal-binding</keyword>
<dbReference type="InterPro" id="IPR013341">
    <property type="entry name" value="Mandelate_racemase_N_dom"/>
</dbReference>
<feature type="non-terminal residue" evidence="5">
    <location>
        <position position="160"/>
    </location>
</feature>
<dbReference type="GO" id="GO:0000287">
    <property type="term" value="F:magnesium ion binding"/>
    <property type="evidence" value="ECO:0007669"/>
    <property type="project" value="TreeGrafter"/>
</dbReference>
<comment type="cofactor">
    <cofactor evidence="1">
        <name>Mg(2+)</name>
        <dbReference type="ChEBI" id="CHEBI:18420"/>
    </cofactor>
</comment>
<evidence type="ECO:0000256" key="1">
    <source>
        <dbReference type="ARBA" id="ARBA00001946"/>
    </source>
</evidence>
<evidence type="ECO:0000256" key="3">
    <source>
        <dbReference type="ARBA" id="ARBA00022842"/>
    </source>
</evidence>
<protein>
    <recommendedName>
        <fullName evidence="4">Mandelate racemase/muconate lactonizing enzyme N-terminal domain-containing protein</fullName>
    </recommendedName>
</protein>
<accession>A0A382NKR5</accession>
<dbReference type="InterPro" id="IPR029017">
    <property type="entry name" value="Enolase-like_N"/>
</dbReference>
<organism evidence="5">
    <name type="scientific">marine metagenome</name>
    <dbReference type="NCBI Taxonomy" id="408172"/>
    <lineage>
        <taxon>unclassified sequences</taxon>
        <taxon>metagenomes</taxon>
        <taxon>ecological metagenomes</taxon>
    </lineage>
</organism>
<dbReference type="GO" id="GO:0016052">
    <property type="term" value="P:carbohydrate catabolic process"/>
    <property type="evidence" value="ECO:0007669"/>
    <property type="project" value="TreeGrafter"/>
</dbReference>
<dbReference type="EMBL" id="UINC01101185">
    <property type="protein sequence ID" value="SVC61799.1"/>
    <property type="molecule type" value="Genomic_DNA"/>
</dbReference>
<dbReference type="Gene3D" id="3.30.390.10">
    <property type="entry name" value="Enolase-like, N-terminal domain"/>
    <property type="match status" value="1"/>
</dbReference>
<dbReference type="PANTHER" id="PTHR13794">
    <property type="entry name" value="ENOLASE SUPERFAMILY, MANDELATE RACEMASE"/>
    <property type="match status" value="1"/>
</dbReference>
<feature type="domain" description="Mandelate racemase/muconate lactonizing enzyme N-terminal" evidence="4">
    <location>
        <begin position="56"/>
        <end position="147"/>
    </location>
</feature>
<dbReference type="Pfam" id="PF02746">
    <property type="entry name" value="MR_MLE_N"/>
    <property type="match status" value="1"/>
</dbReference>
<dbReference type="AlphaFoldDB" id="A0A382NKR5"/>
<keyword evidence="3" id="KW-0460">Magnesium</keyword>
<dbReference type="InterPro" id="IPR046945">
    <property type="entry name" value="RHMD-like"/>
</dbReference>
<reference evidence="5" key="1">
    <citation type="submission" date="2018-05" db="EMBL/GenBank/DDBJ databases">
        <authorList>
            <person name="Lanie J.A."/>
            <person name="Ng W.-L."/>
            <person name="Kazmierczak K.M."/>
            <person name="Andrzejewski T.M."/>
            <person name="Davidsen T.M."/>
            <person name="Wayne K.J."/>
            <person name="Tettelin H."/>
            <person name="Glass J.I."/>
            <person name="Rusch D."/>
            <person name="Podicherti R."/>
            <person name="Tsui H.-C.T."/>
            <person name="Winkler M.E."/>
        </authorList>
    </citation>
    <scope>NUCLEOTIDE SEQUENCE</scope>
</reference>
<gene>
    <name evidence="5" type="ORF">METZ01_LOCUS314653</name>
</gene>
<proteinExistence type="predicted"/>
<evidence type="ECO:0000313" key="5">
    <source>
        <dbReference type="EMBL" id="SVC61799.1"/>
    </source>
</evidence>
<sequence length="160" mass="17426">MDTPTIDRIEVFRLEPPPPGHEGSKPWRPGWQKTFRQAPPFDRFDERVNRREPGGMIWVKATASDGTFGLGSTDTGATAAILIEHTLAPAVIGQQVGAIDACNDRMWHACISFGMEGLAARAVAGVDLALWDLWGKCADQPVYRLAGGPHRQSVPCYLTG</sequence>
<dbReference type="GO" id="GO:0016836">
    <property type="term" value="F:hydro-lyase activity"/>
    <property type="evidence" value="ECO:0007669"/>
    <property type="project" value="TreeGrafter"/>
</dbReference>
<dbReference type="PANTHER" id="PTHR13794:SF58">
    <property type="entry name" value="MITOCHONDRIAL ENOLASE SUPERFAMILY MEMBER 1"/>
    <property type="match status" value="1"/>
</dbReference>
<name>A0A382NKR5_9ZZZZ</name>
<evidence type="ECO:0000256" key="2">
    <source>
        <dbReference type="ARBA" id="ARBA00022723"/>
    </source>
</evidence>